<sequence>MYFRISLLVVFLWSFSNIDLNAQFSHQDTLRGTWSAERSWWDLKYYHLDIKVDPSTKSLDGSVEMMYEVLESRQVLQIDLQAPLKIKAVNDDRGNTLNVRQDGNAHFVTLKNQQKKGAINTIIVHYAGKPTEAKRPPWDGGITWTKDENGKPFIHSTCQGIGASIWWPCKDHMADEPDSVLMSINVPEDLLDVSNGKLRKVEPKNDGTKTWHWFVGNPISNYVININIGDYVHFAEKYKGEKGILDLDYYVLPYNLEKAKKQFKDVPRMMEAFEHWFGPYPFYEDGFKLVDVSYPGMEHQSSVTYGNGYENGYGGRDGSGTGHGYKFDFIIIHESGHEWFANNITYKDVADMWIHESFTNYSESLFLDYHYGKKVGQEYVRGTRKQIGNYEPIIGTYGVNKSGSGDMYVKGGNMLNTIRAIVNDDEKWRSILRGLNEEFYHHTVTTEQIEGYIIEKSGEKLQSVFDQYLRDVRVPMLEYFIKDGALFYRWGNAISDFEMPVDVFSEDGIKRIYPQVRRWNSTPYKGELKVDPNYYISVLQAF</sequence>
<evidence type="ECO:0000259" key="5">
    <source>
        <dbReference type="Pfam" id="PF17900"/>
    </source>
</evidence>
<evidence type="ECO:0000256" key="1">
    <source>
        <dbReference type="PIRSR" id="PIRSR634015-1"/>
    </source>
</evidence>
<feature type="active site" description="Proton donor" evidence="1">
    <location>
        <position position="408"/>
    </location>
</feature>
<reference evidence="6" key="2">
    <citation type="submission" date="2023-01" db="EMBL/GenBank/DDBJ databases">
        <title>Draft genome sequence of Portibacter lacus strain NBRC 108769.</title>
        <authorList>
            <person name="Sun Q."/>
            <person name="Mori K."/>
        </authorList>
    </citation>
    <scope>NUCLEOTIDE SEQUENCE</scope>
    <source>
        <strain evidence="6">NBRC 108769</strain>
    </source>
</reference>
<feature type="signal peptide" evidence="3">
    <location>
        <begin position="1"/>
        <end position="22"/>
    </location>
</feature>
<dbReference type="SUPFAM" id="SSF55486">
    <property type="entry name" value="Metalloproteases ('zincins'), catalytic domain"/>
    <property type="match status" value="1"/>
</dbReference>
<dbReference type="GO" id="GO:0008270">
    <property type="term" value="F:zinc ion binding"/>
    <property type="evidence" value="ECO:0007669"/>
    <property type="project" value="InterPro"/>
</dbReference>
<dbReference type="Pfam" id="PF01433">
    <property type="entry name" value="Peptidase_M1"/>
    <property type="match status" value="1"/>
</dbReference>
<evidence type="ECO:0000256" key="2">
    <source>
        <dbReference type="PIRSR" id="PIRSR634015-3"/>
    </source>
</evidence>
<name>A0AA37SNW6_9BACT</name>
<dbReference type="Gene3D" id="2.60.40.1730">
    <property type="entry name" value="tricorn interacting facor f3 domain"/>
    <property type="match status" value="1"/>
</dbReference>
<dbReference type="CDD" id="cd09603">
    <property type="entry name" value="M1_APN_like"/>
    <property type="match status" value="1"/>
</dbReference>
<dbReference type="SUPFAM" id="SSF63737">
    <property type="entry name" value="Leukotriene A4 hydrolase N-terminal domain"/>
    <property type="match status" value="1"/>
</dbReference>
<evidence type="ECO:0000313" key="6">
    <source>
        <dbReference type="EMBL" id="GLR18166.1"/>
    </source>
</evidence>
<dbReference type="GO" id="GO:0008237">
    <property type="term" value="F:metallopeptidase activity"/>
    <property type="evidence" value="ECO:0007669"/>
    <property type="project" value="InterPro"/>
</dbReference>
<evidence type="ECO:0000256" key="3">
    <source>
        <dbReference type="SAM" id="SignalP"/>
    </source>
</evidence>
<dbReference type="InterPro" id="IPR034015">
    <property type="entry name" value="M1_LTA4H"/>
</dbReference>
<dbReference type="Gene3D" id="1.10.390.10">
    <property type="entry name" value="Neutral Protease Domain 2"/>
    <property type="match status" value="1"/>
</dbReference>
<keyword evidence="2" id="KW-0862">Zinc</keyword>
<dbReference type="PANTHER" id="PTHR45726">
    <property type="entry name" value="LEUKOTRIENE A-4 HYDROLASE"/>
    <property type="match status" value="1"/>
</dbReference>
<evidence type="ECO:0000313" key="7">
    <source>
        <dbReference type="Proteomes" id="UP001156666"/>
    </source>
</evidence>
<evidence type="ECO:0000259" key="4">
    <source>
        <dbReference type="Pfam" id="PF01433"/>
    </source>
</evidence>
<dbReference type="AlphaFoldDB" id="A0AA37SNW6"/>
<dbReference type="InterPro" id="IPR042097">
    <property type="entry name" value="Aminopeptidase_N-like_N_sf"/>
</dbReference>
<keyword evidence="3" id="KW-0732">Signal</keyword>
<comment type="cofactor">
    <cofactor evidence="2">
        <name>Zn(2+)</name>
        <dbReference type="ChEBI" id="CHEBI:29105"/>
    </cofactor>
    <text evidence="2">Binds 1 zinc ion per subunit.</text>
</comment>
<proteinExistence type="predicted"/>
<accession>A0AA37SNW6</accession>
<dbReference type="RefSeq" id="WP_235294404.1">
    <property type="nucleotide sequence ID" value="NZ_BSOH01000015.1"/>
</dbReference>
<feature type="domain" description="Aminopeptidase N-like N-terminal" evidence="5">
    <location>
        <begin position="44"/>
        <end position="222"/>
    </location>
</feature>
<dbReference type="PANTHER" id="PTHR45726:SF3">
    <property type="entry name" value="LEUKOTRIENE A-4 HYDROLASE"/>
    <property type="match status" value="1"/>
</dbReference>
<dbReference type="EMBL" id="BSOH01000015">
    <property type="protein sequence ID" value="GLR18166.1"/>
    <property type="molecule type" value="Genomic_DNA"/>
</dbReference>
<feature type="chain" id="PRO_5041435386" evidence="3">
    <location>
        <begin position="23"/>
        <end position="542"/>
    </location>
</feature>
<reference evidence="6" key="1">
    <citation type="journal article" date="2014" name="Int. J. Syst. Evol. Microbiol.">
        <title>Complete genome sequence of Corynebacterium casei LMG S-19264T (=DSM 44701T), isolated from a smear-ripened cheese.</title>
        <authorList>
            <consortium name="US DOE Joint Genome Institute (JGI-PGF)"/>
            <person name="Walter F."/>
            <person name="Albersmeier A."/>
            <person name="Kalinowski J."/>
            <person name="Ruckert C."/>
        </authorList>
    </citation>
    <scope>NUCLEOTIDE SEQUENCE</scope>
    <source>
        <strain evidence="6">NBRC 108769</strain>
    </source>
</reference>
<dbReference type="Proteomes" id="UP001156666">
    <property type="component" value="Unassembled WGS sequence"/>
</dbReference>
<comment type="caution">
    <text evidence="6">The sequence shown here is derived from an EMBL/GenBank/DDBJ whole genome shotgun (WGS) entry which is preliminary data.</text>
</comment>
<keyword evidence="2" id="KW-0479">Metal-binding</keyword>
<feature type="binding site" evidence="2">
    <location>
        <position position="333"/>
    </location>
    <ligand>
        <name>Zn(2+)</name>
        <dbReference type="ChEBI" id="CHEBI:29105"/>
        <note>catalytic</note>
    </ligand>
</feature>
<gene>
    <name evidence="6" type="ORF">GCM10007940_27810</name>
</gene>
<feature type="domain" description="Peptidase M1 membrane alanine aminopeptidase" evidence="4">
    <location>
        <begin position="267"/>
        <end position="468"/>
    </location>
</feature>
<dbReference type="Pfam" id="PF17900">
    <property type="entry name" value="Peptidase_M1_N"/>
    <property type="match status" value="1"/>
</dbReference>
<dbReference type="InterPro" id="IPR027268">
    <property type="entry name" value="Peptidase_M4/M1_CTD_sf"/>
</dbReference>
<feature type="binding site" evidence="2">
    <location>
        <position position="356"/>
    </location>
    <ligand>
        <name>Zn(2+)</name>
        <dbReference type="ChEBI" id="CHEBI:29105"/>
        <note>catalytic</note>
    </ligand>
</feature>
<dbReference type="InterPro" id="IPR045357">
    <property type="entry name" value="Aminopeptidase_N-like_N"/>
</dbReference>
<feature type="binding site" evidence="2">
    <location>
        <position position="337"/>
    </location>
    <ligand>
        <name>Zn(2+)</name>
        <dbReference type="ChEBI" id="CHEBI:29105"/>
        <note>catalytic</note>
    </ligand>
</feature>
<feature type="active site" description="Proton acceptor" evidence="1">
    <location>
        <position position="334"/>
    </location>
</feature>
<keyword evidence="7" id="KW-1185">Reference proteome</keyword>
<protein>
    <submittedName>
        <fullName evidence="6">Peptidase M1</fullName>
    </submittedName>
</protein>
<dbReference type="InterPro" id="IPR014782">
    <property type="entry name" value="Peptidase_M1_dom"/>
</dbReference>
<organism evidence="6 7">
    <name type="scientific">Portibacter lacus</name>
    <dbReference type="NCBI Taxonomy" id="1099794"/>
    <lineage>
        <taxon>Bacteria</taxon>
        <taxon>Pseudomonadati</taxon>
        <taxon>Bacteroidota</taxon>
        <taxon>Saprospiria</taxon>
        <taxon>Saprospirales</taxon>
        <taxon>Haliscomenobacteraceae</taxon>
        <taxon>Portibacter</taxon>
    </lineage>
</organism>